<dbReference type="Pfam" id="PF00702">
    <property type="entry name" value="Hydrolase"/>
    <property type="match status" value="1"/>
</dbReference>
<proteinExistence type="predicted"/>
<dbReference type="PANTHER" id="PTHR43481">
    <property type="entry name" value="FRUCTOSE-1-PHOSPHATE PHOSPHATASE"/>
    <property type="match status" value="1"/>
</dbReference>
<name>A0A6P1YUC2_9HYPH</name>
<dbReference type="PRINTS" id="PR00413">
    <property type="entry name" value="HADHALOGNASE"/>
</dbReference>
<dbReference type="EMBL" id="CP048630">
    <property type="protein sequence ID" value="QIB36256.1"/>
    <property type="molecule type" value="Genomic_DNA"/>
</dbReference>
<dbReference type="SUPFAM" id="SSF56784">
    <property type="entry name" value="HAD-like"/>
    <property type="match status" value="1"/>
</dbReference>
<dbReference type="InterPro" id="IPR006439">
    <property type="entry name" value="HAD-SF_hydro_IA"/>
</dbReference>
<dbReference type="NCBIfam" id="TIGR01509">
    <property type="entry name" value="HAD-SF-IA-v3"/>
    <property type="match status" value="1"/>
</dbReference>
<organism evidence="1 2">
    <name type="scientific">Ancylobacter pratisalsi</name>
    <dbReference type="NCBI Taxonomy" id="1745854"/>
    <lineage>
        <taxon>Bacteria</taxon>
        <taxon>Pseudomonadati</taxon>
        <taxon>Pseudomonadota</taxon>
        <taxon>Alphaproteobacteria</taxon>
        <taxon>Hyphomicrobiales</taxon>
        <taxon>Xanthobacteraceae</taxon>
        <taxon>Ancylobacter</taxon>
    </lineage>
</organism>
<dbReference type="PANTHER" id="PTHR43481:SF4">
    <property type="entry name" value="GLYCEROL-1-PHOSPHATE PHOSPHOHYDROLASE 1-RELATED"/>
    <property type="match status" value="1"/>
</dbReference>
<dbReference type="AlphaFoldDB" id="A0A6P1YUC2"/>
<dbReference type="InterPro" id="IPR036412">
    <property type="entry name" value="HAD-like_sf"/>
</dbReference>
<dbReference type="KEGG" id="apra:G3A50_13260"/>
<protein>
    <submittedName>
        <fullName evidence="1">HAD family phosphatase</fullName>
    </submittedName>
</protein>
<gene>
    <name evidence="1" type="ORF">G3A50_13260</name>
</gene>
<sequence>MREPSGRLAAVAWDIDGTLIDSEPLHHRALLAACKALGTDLSDLPDQAFRGIHMGDVWRQISPRLASEVSEATWLASINAHYVEARGSLIALPQAVATIRALQRLGILQACVSNSSRSVVDANIDALGIGDAMAFSLSLDDVARGKPDPEPYLAACMRLGLEPSQVVAVEDSRAGAISARAAGLHVVGYRPSGGGFDDVDLEIDQLADVLTLFHPAANGS</sequence>
<dbReference type="CDD" id="cd07505">
    <property type="entry name" value="HAD_BPGM-like"/>
    <property type="match status" value="1"/>
</dbReference>
<accession>A0A6P1YUC2</accession>
<dbReference type="GO" id="GO:0050308">
    <property type="term" value="F:sugar-phosphatase activity"/>
    <property type="evidence" value="ECO:0007669"/>
    <property type="project" value="TreeGrafter"/>
</dbReference>
<dbReference type="InterPro" id="IPR023198">
    <property type="entry name" value="PGP-like_dom2"/>
</dbReference>
<dbReference type="InterPro" id="IPR023214">
    <property type="entry name" value="HAD_sf"/>
</dbReference>
<dbReference type="InterPro" id="IPR051806">
    <property type="entry name" value="HAD-like_SPP"/>
</dbReference>
<reference evidence="1 2" key="1">
    <citation type="submission" date="2020-02" db="EMBL/GenBank/DDBJ databases">
        <authorList>
            <person name="Li G."/>
        </authorList>
    </citation>
    <scope>NUCLEOTIDE SEQUENCE [LARGE SCALE GENOMIC DNA]</scope>
    <source>
        <strain evidence="1 2">DSM 102029</strain>
    </source>
</reference>
<keyword evidence="2" id="KW-1185">Reference proteome</keyword>
<dbReference type="Gene3D" id="1.10.150.240">
    <property type="entry name" value="Putative phosphatase, domain 2"/>
    <property type="match status" value="1"/>
</dbReference>
<dbReference type="SFLD" id="SFLDG01129">
    <property type="entry name" value="C1.5:_HAD__Beta-PGM__Phosphata"/>
    <property type="match status" value="1"/>
</dbReference>
<dbReference type="Gene3D" id="3.40.50.1000">
    <property type="entry name" value="HAD superfamily/HAD-like"/>
    <property type="match status" value="1"/>
</dbReference>
<evidence type="ECO:0000313" key="2">
    <source>
        <dbReference type="Proteomes" id="UP000464751"/>
    </source>
</evidence>
<dbReference type="SFLD" id="SFLDS00003">
    <property type="entry name" value="Haloacid_Dehalogenase"/>
    <property type="match status" value="1"/>
</dbReference>
<evidence type="ECO:0000313" key="1">
    <source>
        <dbReference type="EMBL" id="QIB36256.1"/>
    </source>
</evidence>
<dbReference type="SFLD" id="SFLDG01135">
    <property type="entry name" value="C1.5.6:_HAD__Beta-PGM__Phospha"/>
    <property type="match status" value="1"/>
</dbReference>
<dbReference type="Proteomes" id="UP000464751">
    <property type="component" value="Chromosome"/>
</dbReference>